<evidence type="ECO:0000256" key="1">
    <source>
        <dbReference type="SAM" id="SignalP"/>
    </source>
</evidence>
<dbReference type="AlphaFoldDB" id="A0AAF5DL70"/>
<reference evidence="3" key="1">
    <citation type="submission" date="2024-02" db="UniProtKB">
        <authorList>
            <consortium name="WormBaseParasite"/>
        </authorList>
    </citation>
    <scope>IDENTIFICATION</scope>
</reference>
<keyword evidence="1" id="KW-0732">Signal</keyword>
<accession>A0AAF5DL70</accession>
<sequence length="123" mass="13865">MYLNKQNIFVIILCFLIIHPGNINASWFDDLTDTISNGLNTAADYIKQTAAPTIKNKTEELKTTLQDPDTYKGFKEWLNQVAIPTLKEKASAAGEYMKTEVLPELKKVYEAIKHNDTEGVSNN</sequence>
<organism evidence="2 3">
    <name type="scientific">Strongyloides stercoralis</name>
    <name type="common">Threadworm</name>
    <dbReference type="NCBI Taxonomy" id="6248"/>
    <lineage>
        <taxon>Eukaryota</taxon>
        <taxon>Metazoa</taxon>
        <taxon>Ecdysozoa</taxon>
        <taxon>Nematoda</taxon>
        <taxon>Chromadorea</taxon>
        <taxon>Rhabditida</taxon>
        <taxon>Tylenchina</taxon>
        <taxon>Panagrolaimomorpha</taxon>
        <taxon>Strongyloidoidea</taxon>
        <taxon>Strongyloididae</taxon>
        <taxon>Strongyloides</taxon>
    </lineage>
</organism>
<dbReference type="WBParaSite" id="TCONS_00014228.p1">
    <property type="protein sequence ID" value="TCONS_00014228.p1"/>
    <property type="gene ID" value="XLOC_009441"/>
</dbReference>
<protein>
    <submittedName>
        <fullName evidence="3">SXP/RAL-2 family protein Ani s 5-like cation-binding domain-containing protein</fullName>
    </submittedName>
</protein>
<proteinExistence type="predicted"/>
<feature type="chain" id="PRO_5042138650" evidence="1">
    <location>
        <begin position="26"/>
        <end position="123"/>
    </location>
</feature>
<feature type="signal peptide" evidence="1">
    <location>
        <begin position="1"/>
        <end position="25"/>
    </location>
</feature>
<name>A0AAF5DL70_STRER</name>
<evidence type="ECO:0000313" key="3">
    <source>
        <dbReference type="WBParaSite" id="TCONS_00014228.p1"/>
    </source>
</evidence>
<evidence type="ECO:0000313" key="2">
    <source>
        <dbReference type="Proteomes" id="UP000035681"/>
    </source>
</evidence>
<keyword evidence="2" id="KW-1185">Reference proteome</keyword>
<dbReference type="Proteomes" id="UP000035681">
    <property type="component" value="Unplaced"/>
</dbReference>